<feature type="transmembrane region" description="Helical" evidence="10">
    <location>
        <begin position="208"/>
        <end position="229"/>
    </location>
</feature>
<evidence type="ECO:0000313" key="13">
    <source>
        <dbReference type="Proteomes" id="UP000054560"/>
    </source>
</evidence>
<name>A0A0L0FLH0_9EUKA</name>
<dbReference type="STRING" id="667725.A0A0L0FLH0"/>
<protein>
    <recommendedName>
        <fullName evidence="11">Sec20 C-terminal domain-containing protein</fullName>
    </recommendedName>
</protein>
<keyword evidence="8 10" id="KW-0472">Membrane</keyword>
<evidence type="ECO:0000256" key="4">
    <source>
        <dbReference type="ARBA" id="ARBA00022824"/>
    </source>
</evidence>
<feature type="domain" description="Sec20 C-terminal" evidence="11">
    <location>
        <begin position="146"/>
        <end position="233"/>
    </location>
</feature>
<keyword evidence="7" id="KW-0175">Coiled coil</keyword>
<evidence type="ECO:0000256" key="1">
    <source>
        <dbReference type="ARBA" id="ARBA00004163"/>
    </source>
</evidence>
<reference evidence="12 13" key="1">
    <citation type="submission" date="2011-02" db="EMBL/GenBank/DDBJ databases">
        <title>The Genome Sequence of Sphaeroforma arctica JP610.</title>
        <authorList>
            <consortium name="The Broad Institute Genome Sequencing Platform"/>
            <person name="Russ C."/>
            <person name="Cuomo C."/>
            <person name="Young S.K."/>
            <person name="Zeng Q."/>
            <person name="Gargeya S."/>
            <person name="Alvarado L."/>
            <person name="Berlin A."/>
            <person name="Chapman S.B."/>
            <person name="Chen Z."/>
            <person name="Freedman E."/>
            <person name="Gellesch M."/>
            <person name="Goldberg J."/>
            <person name="Griggs A."/>
            <person name="Gujja S."/>
            <person name="Heilman E."/>
            <person name="Heiman D."/>
            <person name="Howarth C."/>
            <person name="Mehta T."/>
            <person name="Neiman D."/>
            <person name="Pearson M."/>
            <person name="Roberts A."/>
            <person name="Saif S."/>
            <person name="Shea T."/>
            <person name="Shenoy N."/>
            <person name="Sisk P."/>
            <person name="Stolte C."/>
            <person name="Sykes S."/>
            <person name="White J."/>
            <person name="Yandava C."/>
            <person name="Burger G."/>
            <person name="Gray M.W."/>
            <person name="Holland P.W.H."/>
            <person name="King N."/>
            <person name="Lang F.B.F."/>
            <person name="Roger A.J."/>
            <person name="Ruiz-Trillo I."/>
            <person name="Haas B."/>
            <person name="Nusbaum C."/>
            <person name="Birren B."/>
        </authorList>
    </citation>
    <scope>NUCLEOTIDE SEQUENCE [LARGE SCALE GENOMIC DNA]</scope>
    <source>
        <strain evidence="12 13">JP610</strain>
    </source>
</reference>
<dbReference type="PANTHER" id="PTHR12825:SF0">
    <property type="entry name" value="VESICLE TRANSPORT PROTEIN SEC20"/>
    <property type="match status" value="1"/>
</dbReference>
<evidence type="ECO:0000256" key="2">
    <source>
        <dbReference type="ARBA" id="ARBA00022448"/>
    </source>
</evidence>
<evidence type="ECO:0000259" key="11">
    <source>
        <dbReference type="Pfam" id="PF03908"/>
    </source>
</evidence>
<evidence type="ECO:0000256" key="8">
    <source>
        <dbReference type="ARBA" id="ARBA00023136"/>
    </source>
</evidence>
<accession>A0A0L0FLH0</accession>
<evidence type="ECO:0000256" key="3">
    <source>
        <dbReference type="ARBA" id="ARBA00022692"/>
    </source>
</evidence>
<comment type="subcellular location">
    <subcellularLocation>
        <location evidence="1">Endoplasmic reticulum membrane</location>
        <topology evidence="1">Single-pass type IV membrane protein</topology>
    </subcellularLocation>
</comment>
<keyword evidence="6 10" id="KW-1133">Transmembrane helix</keyword>
<evidence type="ECO:0000256" key="7">
    <source>
        <dbReference type="ARBA" id="ARBA00023054"/>
    </source>
</evidence>
<keyword evidence="5" id="KW-0931">ER-Golgi transport</keyword>
<dbReference type="GeneID" id="25910424"/>
<proteinExistence type="inferred from homology"/>
<dbReference type="Pfam" id="PF03908">
    <property type="entry name" value="Sec20"/>
    <property type="match status" value="1"/>
</dbReference>
<keyword evidence="2" id="KW-0813">Transport</keyword>
<gene>
    <name evidence="12" type="ORF">SARC_09920</name>
</gene>
<dbReference type="PANTHER" id="PTHR12825">
    <property type="entry name" value="BNIP1-RELATED"/>
    <property type="match status" value="1"/>
</dbReference>
<dbReference type="InterPro" id="IPR056173">
    <property type="entry name" value="Sec20_C"/>
</dbReference>
<evidence type="ECO:0000313" key="12">
    <source>
        <dbReference type="EMBL" id="KNC77622.1"/>
    </source>
</evidence>
<sequence>MSQKDLSSEDQDDLPVACKVALSELLRDESEAARLIGAVRGCSTTLDDLNYTNSMARQGLNTVLAKLQDVKHVANNQDQERHRAIMLARAGRTQRHVTSMNRSLREVAMEAKKRIDQRQKADRERLLNGSIMQKSSGKSLIGTSMQASASMRDASKVMAELIQESLAAKRKLAESSNVITKTKEEMKMLDGELDNSRHVITKLQRREFINNALIILGLSFFALTVAYILKKRLVPSLPLFSPLWTILSWIWGMLFSSGEGAGE</sequence>
<dbReference type="InterPro" id="IPR005606">
    <property type="entry name" value="Sec20"/>
</dbReference>
<keyword evidence="4" id="KW-0256">Endoplasmic reticulum</keyword>
<evidence type="ECO:0000256" key="5">
    <source>
        <dbReference type="ARBA" id="ARBA00022892"/>
    </source>
</evidence>
<dbReference type="GO" id="GO:0005484">
    <property type="term" value="F:SNAP receptor activity"/>
    <property type="evidence" value="ECO:0007669"/>
    <property type="project" value="InterPro"/>
</dbReference>
<dbReference type="AlphaFoldDB" id="A0A0L0FLH0"/>
<dbReference type="RefSeq" id="XP_014151524.1">
    <property type="nucleotide sequence ID" value="XM_014296049.1"/>
</dbReference>
<dbReference type="GO" id="GO:0031201">
    <property type="term" value="C:SNARE complex"/>
    <property type="evidence" value="ECO:0007669"/>
    <property type="project" value="TreeGrafter"/>
</dbReference>
<organism evidence="12 13">
    <name type="scientific">Sphaeroforma arctica JP610</name>
    <dbReference type="NCBI Taxonomy" id="667725"/>
    <lineage>
        <taxon>Eukaryota</taxon>
        <taxon>Ichthyosporea</taxon>
        <taxon>Ichthyophonida</taxon>
        <taxon>Sphaeroforma</taxon>
    </lineage>
</organism>
<evidence type="ECO:0000256" key="10">
    <source>
        <dbReference type="SAM" id="Phobius"/>
    </source>
</evidence>
<dbReference type="OrthoDB" id="46868at2759"/>
<dbReference type="Proteomes" id="UP000054560">
    <property type="component" value="Unassembled WGS sequence"/>
</dbReference>
<comment type="similarity">
    <text evidence="9">Belongs to the SEC20 family.</text>
</comment>
<evidence type="ECO:0000256" key="6">
    <source>
        <dbReference type="ARBA" id="ARBA00022989"/>
    </source>
</evidence>
<dbReference type="GO" id="GO:0005789">
    <property type="term" value="C:endoplasmic reticulum membrane"/>
    <property type="evidence" value="ECO:0007669"/>
    <property type="project" value="UniProtKB-SubCell"/>
</dbReference>
<keyword evidence="13" id="KW-1185">Reference proteome</keyword>
<dbReference type="EMBL" id="KQ242678">
    <property type="protein sequence ID" value="KNC77622.1"/>
    <property type="molecule type" value="Genomic_DNA"/>
</dbReference>
<dbReference type="GO" id="GO:0006890">
    <property type="term" value="P:retrograde vesicle-mediated transport, Golgi to endoplasmic reticulum"/>
    <property type="evidence" value="ECO:0007669"/>
    <property type="project" value="InterPro"/>
</dbReference>
<evidence type="ECO:0000256" key="9">
    <source>
        <dbReference type="ARBA" id="ARBA00037934"/>
    </source>
</evidence>
<feature type="transmembrane region" description="Helical" evidence="10">
    <location>
        <begin position="236"/>
        <end position="255"/>
    </location>
</feature>
<keyword evidence="3 10" id="KW-0812">Transmembrane</keyword>